<dbReference type="Proteomes" id="UP000621455">
    <property type="component" value="Unassembled WGS sequence"/>
</dbReference>
<gene>
    <name evidence="1" type="ORF">F2P44_21660</name>
</gene>
<comment type="caution">
    <text evidence="1">The sequence shown here is derived from an EMBL/GenBank/DDBJ whole genome shotgun (WGS) entry which is preliminary data.</text>
</comment>
<dbReference type="EMBL" id="WHJG01000025">
    <property type="protein sequence ID" value="NHZ81862.1"/>
    <property type="molecule type" value="Genomic_DNA"/>
</dbReference>
<organism evidence="1 2">
    <name type="scientific">Massilia frigida</name>
    <dbReference type="NCBI Taxonomy" id="2609281"/>
    <lineage>
        <taxon>Bacteria</taxon>
        <taxon>Pseudomonadati</taxon>
        <taxon>Pseudomonadota</taxon>
        <taxon>Betaproteobacteria</taxon>
        <taxon>Burkholderiales</taxon>
        <taxon>Oxalobacteraceae</taxon>
        <taxon>Telluria group</taxon>
        <taxon>Massilia</taxon>
    </lineage>
</organism>
<keyword evidence="2" id="KW-1185">Reference proteome</keyword>
<evidence type="ECO:0000313" key="2">
    <source>
        <dbReference type="Proteomes" id="UP000621455"/>
    </source>
</evidence>
<evidence type="ECO:0000313" key="1">
    <source>
        <dbReference type="EMBL" id="NHZ81862.1"/>
    </source>
</evidence>
<proteinExistence type="predicted"/>
<sequence length="177" mass="19919">MRKLFKLKKWYTLEEAAARLTLNFSEQVSERDVIQMAADGLLKTCWFLKGEHLGRRVTVFCNYPKGEIPAAFSEPAYDKDGAWWGISLSGIFELPVEICPSWGWWLLTFIGQGGESGNWCGAVVIDEDGETWELYDDPGGNNFGPMTFPVKLDIGYAVRFYRPGVRSRAARAARVPA</sequence>
<protein>
    <submittedName>
        <fullName evidence="1">Uncharacterized protein</fullName>
    </submittedName>
</protein>
<reference evidence="1 2" key="1">
    <citation type="submission" date="2019-10" db="EMBL/GenBank/DDBJ databases">
        <title>Taxonomy of Antarctic Massilia spp.: description of Massilia rubra sp. nov., Massilia aquatica sp. nov., Massilia mucilaginosa sp. nov., Massilia frigida sp. nov. isolated from streams, lakes and regoliths.</title>
        <authorList>
            <person name="Holochova P."/>
            <person name="Sedlacek I."/>
            <person name="Kralova S."/>
            <person name="Maslanova I."/>
            <person name="Busse H.-J."/>
            <person name="Stankova E."/>
            <person name="Vrbovska V."/>
            <person name="Kovarovic V."/>
            <person name="Bartak M."/>
            <person name="Svec P."/>
            <person name="Pantucek R."/>
        </authorList>
    </citation>
    <scope>NUCLEOTIDE SEQUENCE [LARGE SCALE GENOMIC DNA]</scope>
    <source>
        <strain evidence="1 2">CCM 8695</strain>
    </source>
</reference>
<accession>A0ABX0NGG7</accession>
<name>A0ABX0NGG7_9BURK</name>
<dbReference type="RefSeq" id="WP_167089320.1">
    <property type="nucleotide sequence ID" value="NZ_WHJG01000025.1"/>
</dbReference>